<reference evidence="2" key="1">
    <citation type="submission" date="2012-09" db="EMBL/GenBank/DDBJ databases">
        <authorList>
            <person name="Martin A.A."/>
        </authorList>
    </citation>
    <scope>NUCLEOTIDE SEQUENCE</scope>
</reference>
<organism evidence="2 3">
    <name type="scientific">Angiostrongylus cantonensis</name>
    <name type="common">Rat lungworm</name>
    <dbReference type="NCBI Taxonomy" id="6313"/>
    <lineage>
        <taxon>Eukaryota</taxon>
        <taxon>Metazoa</taxon>
        <taxon>Ecdysozoa</taxon>
        <taxon>Nematoda</taxon>
        <taxon>Chromadorea</taxon>
        <taxon>Rhabditida</taxon>
        <taxon>Rhabditina</taxon>
        <taxon>Rhabditomorpha</taxon>
        <taxon>Strongyloidea</taxon>
        <taxon>Metastrongylidae</taxon>
        <taxon>Angiostrongylus</taxon>
    </lineage>
</organism>
<dbReference type="Proteomes" id="UP000035642">
    <property type="component" value="Unassembled WGS sequence"/>
</dbReference>
<evidence type="ECO:0000313" key="2">
    <source>
        <dbReference type="Proteomes" id="UP000035642"/>
    </source>
</evidence>
<keyword evidence="1" id="KW-0472">Membrane</keyword>
<keyword evidence="1" id="KW-1133">Transmembrane helix</keyword>
<feature type="transmembrane region" description="Helical" evidence="1">
    <location>
        <begin position="64"/>
        <end position="91"/>
    </location>
</feature>
<protein>
    <submittedName>
        <fullName evidence="3">CX domain-containing protein</fullName>
    </submittedName>
</protein>
<name>A0A0K0D4W3_ANGCA</name>
<keyword evidence="2" id="KW-1185">Reference proteome</keyword>
<dbReference type="AlphaFoldDB" id="A0A0K0D4W3"/>
<reference evidence="3" key="2">
    <citation type="submission" date="2017-02" db="UniProtKB">
        <authorList>
            <consortium name="WormBaseParasite"/>
        </authorList>
    </citation>
    <scope>IDENTIFICATION</scope>
</reference>
<keyword evidence="1" id="KW-0812">Transmembrane</keyword>
<accession>A0A0K0D4W3</accession>
<evidence type="ECO:0000256" key="1">
    <source>
        <dbReference type="SAM" id="Phobius"/>
    </source>
</evidence>
<evidence type="ECO:0000313" key="3">
    <source>
        <dbReference type="WBParaSite" id="ACAC_0000510801-mRNA-1"/>
    </source>
</evidence>
<proteinExistence type="predicted"/>
<dbReference type="WBParaSite" id="ACAC_0000510801-mRNA-1">
    <property type="protein sequence ID" value="ACAC_0000510801-mRNA-1"/>
    <property type="gene ID" value="ACAC_0000510801"/>
</dbReference>
<sequence>MKHINHLAIDPSFYDCVYSTPFGRTIIERCYKDFGCCSTKCCSDQDWLVTDHFLQFPLSQKTKYAWALVLIVAFCALVVIAVVIWMIVWLVNRNKDKKQKRLLKDSGMSRANSNVS</sequence>